<dbReference type="InterPro" id="IPR037923">
    <property type="entry name" value="HTH-like"/>
</dbReference>
<dbReference type="PANTHER" id="PTHR43280:SF2">
    <property type="entry name" value="HTH-TYPE TRANSCRIPTIONAL REGULATOR EXSA"/>
    <property type="match status" value="1"/>
</dbReference>
<dbReference type="PANTHER" id="PTHR43280">
    <property type="entry name" value="ARAC-FAMILY TRANSCRIPTIONAL REGULATOR"/>
    <property type="match status" value="1"/>
</dbReference>
<keyword evidence="6" id="KW-1185">Reference proteome</keyword>
<reference evidence="5 6" key="1">
    <citation type="submission" date="2017-11" db="EMBL/GenBank/DDBJ databases">
        <title>Draft genome sequences of strains TRE 1, TRE D, TRE H and TRI 7, isolated from tamarins, belonging to four potential novel Bifidobacterium species.</title>
        <authorList>
            <person name="Mattarelli P."/>
            <person name="Modesto M."/>
            <person name="Bonetti A."/>
            <person name="Puglisi E."/>
            <person name="Morelli L."/>
        </authorList>
    </citation>
    <scope>NUCLEOTIDE SEQUENCE [LARGE SCALE GENOMIC DNA]</scope>
    <source>
        <strain evidence="6">TRED</strain>
    </source>
</reference>
<dbReference type="SUPFAM" id="SSF46689">
    <property type="entry name" value="Homeodomain-like"/>
    <property type="match status" value="2"/>
</dbReference>
<feature type="domain" description="HTH araC/xylS-type" evidence="4">
    <location>
        <begin position="312"/>
        <end position="410"/>
    </location>
</feature>
<dbReference type="AlphaFoldDB" id="A0A2M9HN82"/>
<dbReference type="SMART" id="SM00342">
    <property type="entry name" value="HTH_ARAC"/>
    <property type="match status" value="1"/>
</dbReference>
<keyword evidence="1" id="KW-0805">Transcription regulation</keyword>
<dbReference type="Proteomes" id="UP000228755">
    <property type="component" value="Unassembled WGS sequence"/>
</dbReference>
<keyword evidence="3" id="KW-0804">Transcription</keyword>
<evidence type="ECO:0000313" key="5">
    <source>
        <dbReference type="EMBL" id="PJM78267.1"/>
    </source>
</evidence>
<evidence type="ECO:0000256" key="3">
    <source>
        <dbReference type="ARBA" id="ARBA00023163"/>
    </source>
</evidence>
<dbReference type="PROSITE" id="PS01124">
    <property type="entry name" value="HTH_ARAC_FAMILY_2"/>
    <property type="match status" value="1"/>
</dbReference>
<keyword evidence="2" id="KW-0238">DNA-binding</keyword>
<evidence type="ECO:0000256" key="1">
    <source>
        <dbReference type="ARBA" id="ARBA00023015"/>
    </source>
</evidence>
<protein>
    <recommendedName>
        <fullName evidence="4">HTH araC/xylS-type domain-containing protein</fullName>
    </recommendedName>
</protein>
<dbReference type="Gene3D" id="1.10.10.60">
    <property type="entry name" value="Homeodomain-like"/>
    <property type="match status" value="2"/>
</dbReference>
<dbReference type="InterPro" id="IPR014710">
    <property type="entry name" value="RmlC-like_jellyroll"/>
</dbReference>
<evidence type="ECO:0000256" key="2">
    <source>
        <dbReference type="ARBA" id="ARBA00023125"/>
    </source>
</evidence>
<dbReference type="OrthoDB" id="2060755at2"/>
<accession>A0A2M9HN82</accession>
<sequence length="440" mass="49971">MTSISPIRLAMNLCSVVPCLADTKITASDVNRFGTMVSDSDFDRLSCFEPARERFRRTAMTAVYAIDLNRPLYYFMAGEFNSEPGWRHNRFIHDNDFEVIIPIQGHFELAVEDDRGERTVRISPGNCTVLPPRTKGVGAARTGEHVNFFWMHFVATSWRPGVITTQKGELIRPSRSGAAQVDVAESDEELDATQSGTIQASDVHSGDTSLKPTENEDFTSLIATTIDHISRNDYCPDANNLCLLPERFRIDDINRILLPLKNLLACANSYRYSQKENDYLTAVVLIELCDSWLRSLTAAHQEHTANTPGKTVPIVEWIRAYMSAQLTVASVAEHFQMNPDYLSRLFKQEQGVNLRDYLISLRVETAKVLLIRTDFSLARITRYSYFNDERNFIKQFKKATGLTPTNYRKQFAQTHLNNGAIDPTIPIPQELRRVIEGLYM</sequence>
<dbReference type="InterPro" id="IPR009057">
    <property type="entry name" value="Homeodomain-like_sf"/>
</dbReference>
<organism evidence="5 6">
    <name type="scientific">Bifidobacterium scaligerum</name>
    <dbReference type="NCBI Taxonomy" id="2052656"/>
    <lineage>
        <taxon>Bacteria</taxon>
        <taxon>Bacillati</taxon>
        <taxon>Actinomycetota</taxon>
        <taxon>Actinomycetes</taxon>
        <taxon>Bifidobacteriales</taxon>
        <taxon>Bifidobacteriaceae</taxon>
        <taxon>Bifidobacterium</taxon>
    </lineage>
</organism>
<evidence type="ECO:0000259" key="4">
    <source>
        <dbReference type="PROSITE" id="PS01124"/>
    </source>
</evidence>
<dbReference type="EMBL" id="PGLQ01000012">
    <property type="protein sequence ID" value="PJM78267.1"/>
    <property type="molecule type" value="Genomic_DNA"/>
</dbReference>
<dbReference type="GO" id="GO:0003700">
    <property type="term" value="F:DNA-binding transcription factor activity"/>
    <property type="evidence" value="ECO:0007669"/>
    <property type="project" value="InterPro"/>
</dbReference>
<comment type="caution">
    <text evidence="5">The sequence shown here is derived from an EMBL/GenBank/DDBJ whole genome shotgun (WGS) entry which is preliminary data.</text>
</comment>
<name>A0A2M9HN82_9BIFI</name>
<dbReference type="Gene3D" id="2.60.120.10">
    <property type="entry name" value="Jelly Rolls"/>
    <property type="match status" value="1"/>
</dbReference>
<proteinExistence type="predicted"/>
<dbReference type="SUPFAM" id="SSF51215">
    <property type="entry name" value="Regulatory protein AraC"/>
    <property type="match status" value="1"/>
</dbReference>
<evidence type="ECO:0000313" key="6">
    <source>
        <dbReference type="Proteomes" id="UP000228755"/>
    </source>
</evidence>
<dbReference type="Pfam" id="PF12833">
    <property type="entry name" value="HTH_18"/>
    <property type="match status" value="1"/>
</dbReference>
<dbReference type="GO" id="GO:0043565">
    <property type="term" value="F:sequence-specific DNA binding"/>
    <property type="evidence" value="ECO:0007669"/>
    <property type="project" value="InterPro"/>
</dbReference>
<dbReference type="InterPro" id="IPR018060">
    <property type="entry name" value="HTH_AraC"/>
</dbReference>
<gene>
    <name evidence="5" type="ORF">CUU80_10310</name>
</gene>